<evidence type="ECO:0000313" key="2">
    <source>
        <dbReference type="Proteomes" id="UP000006833"/>
    </source>
</evidence>
<dbReference type="KEGG" id="dsh:Dshi_0046"/>
<dbReference type="AlphaFoldDB" id="A8LJW9"/>
<protein>
    <submittedName>
        <fullName evidence="1">Uncharacterized protein</fullName>
    </submittedName>
</protein>
<reference evidence="2" key="1">
    <citation type="journal article" date="2010" name="ISME J.">
        <title>The complete genome sequence of the algal symbiont Dinoroseobacter shibae: a hitchhiker's guide to life in the sea.</title>
        <authorList>
            <person name="Wagner-Dobler I."/>
            <person name="Ballhausen B."/>
            <person name="Berger M."/>
            <person name="Brinkhoff T."/>
            <person name="Buchholz I."/>
            <person name="Bunk B."/>
            <person name="Cypionka H."/>
            <person name="Daniel R."/>
            <person name="Drepper T."/>
            <person name="Gerdts G."/>
            <person name="Hahnke S."/>
            <person name="Han C."/>
            <person name="Jahn D."/>
            <person name="Kalhoefer D."/>
            <person name="Kiss H."/>
            <person name="Klenk H.P."/>
            <person name="Kyrpides N."/>
            <person name="Liebl W."/>
            <person name="Liesegang H."/>
            <person name="Meincke L."/>
            <person name="Pati A."/>
            <person name="Petersen J."/>
            <person name="Piekarski T."/>
            <person name="Pommerenke C."/>
            <person name="Pradella S."/>
            <person name="Pukall R."/>
            <person name="Rabus R."/>
            <person name="Stackebrandt E."/>
            <person name="Thole S."/>
            <person name="Thompson L."/>
            <person name="Tielen P."/>
            <person name="Tomasch J."/>
            <person name="von Jan M."/>
            <person name="Wanphrut N."/>
            <person name="Wichels A."/>
            <person name="Zech H."/>
            <person name="Simon M."/>
        </authorList>
    </citation>
    <scope>NUCLEOTIDE SEQUENCE [LARGE SCALE GENOMIC DNA]</scope>
    <source>
        <strain evidence="2">DSM 16493 / NCIMB 14021 / DFL 12</strain>
    </source>
</reference>
<dbReference type="HOGENOM" id="CLU_2071369_0_0_5"/>
<evidence type="ECO:0000313" key="1">
    <source>
        <dbReference type="EMBL" id="ABV91795.1"/>
    </source>
</evidence>
<dbReference type="EMBL" id="CP000830">
    <property type="protein sequence ID" value="ABV91795.1"/>
    <property type="molecule type" value="Genomic_DNA"/>
</dbReference>
<dbReference type="SUPFAM" id="SSF46785">
    <property type="entry name" value="Winged helix' DNA-binding domain"/>
    <property type="match status" value="1"/>
</dbReference>
<accession>A8LJW9</accession>
<dbReference type="InterPro" id="IPR036390">
    <property type="entry name" value="WH_DNA-bd_sf"/>
</dbReference>
<dbReference type="Proteomes" id="UP000006833">
    <property type="component" value="Chromosome"/>
</dbReference>
<proteinExistence type="predicted"/>
<sequence>MTRRYFRPIQEDTIVSVLHFLRQEAVRDGCNTLPHIDALLEMRGVNPSALTVPRKTPKAFKKGELRRLVLQALREGPKTGRQIADYVEAARSDLPKGAAYKRVYVCLAQLRGHGMVKRKNGEWFAGECE</sequence>
<dbReference type="Gene3D" id="1.10.10.10">
    <property type="entry name" value="Winged helix-like DNA-binding domain superfamily/Winged helix DNA-binding domain"/>
    <property type="match status" value="1"/>
</dbReference>
<gene>
    <name evidence="1" type="ordered locus">Dshi_0046</name>
</gene>
<dbReference type="InterPro" id="IPR036388">
    <property type="entry name" value="WH-like_DNA-bd_sf"/>
</dbReference>
<dbReference type="eggNOG" id="ENOG502ZUQW">
    <property type="taxonomic scope" value="Bacteria"/>
</dbReference>
<keyword evidence="2" id="KW-1185">Reference proteome</keyword>
<name>A8LJW9_DINSH</name>
<organism evidence="1 2">
    <name type="scientific">Dinoroseobacter shibae (strain DSM 16493 / NCIMB 14021 / DFL 12)</name>
    <dbReference type="NCBI Taxonomy" id="398580"/>
    <lineage>
        <taxon>Bacteria</taxon>
        <taxon>Pseudomonadati</taxon>
        <taxon>Pseudomonadota</taxon>
        <taxon>Alphaproteobacteria</taxon>
        <taxon>Rhodobacterales</taxon>
        <taxon>Roseobacteraceae</taxon>
        <taxon>Dinoroseobacter</taxon>
    </lineage>
</organism>